<keyword evidence="2" id="KW-0687">Ribonucleoprotein</keyword>
<keyword evidence="2" id="KW-0689">Ribosomal protein</keyword>
<dbReference type="Gene3D" id="3.90.930.12">
    <property type="entry name" value="Ribosomal protein L6, alpha-beta domain"/>
    <property type="match status" value="1"/>
</dbReference>
<feature type="transmembrane region" description="Helical" evidence="1">
    <location>
        <begin position="99"/>
        <end position="119"/>
    </location>
</feature>
<reference evidence="2" key="1">
    <citation type="journal article" date="2010" name="Eukaryot. Cell">
        <title>Abundant 5S rRNA-like transcripts encoded by the mitochondrial genome in amoebozoa.</title>
        <authorList>
            <person name="Bullerwell C.E."/>
            <person name="Burger G."/>
            <person name="Gott J.M."/>
            <person name="Kourennaia O."/>
            <person name="Schnare M.N."/>
            <person name="Gray M.W."/>
        </authorList>
    </citation>
    <scope>NUCLEOTIDE SEQUENCE</scope>
</reference>
<accession>D4PBJ8</accession>
<dbReference type="GO" id="GO:0003735">
    <property type="term" value="F:structural constituent of ribosome"/>
    <property type="evidence" value="ECO:0007669"/>
    <property type="project" value="InterPro"/>
</dbReference>
<proteinExistence type="predicted"/>
<keyword evidence="1" id="KW-0812">Transmembrane</keyword>
<name>D4PBJ8_VERVE</name>
<dbReference type="InterPro" id="IPR036789">
    <property type="entry name" value="Ribosomal_uL6-like_a/b-dom_sf"/>
</dbReference>
<keyword evidence="2" id="KW-0496">Mitochondrion</keyword>
<dbReference type="GeneID" id="8890266"/>
<dbReference type="GO" id="GO:0006412">
    <property type="term" value="P:translation"/>
    <property type="evidence" value="ECO:0007669"/>
    <property type="project" value="InterPro"/>
</dbReference>
<dbReference type="EMBL" id="GU828005">
    <property type="protein sequence ID" value="ADD62210.1"/>
    <property type="molecule type" value="Genomic_DNA"/>
</dbReference>
<evidence type="ECO:0000256" key="1">
    <source>
        <dbReference type="SAM" id="Phobius"/>
    </source>
</evidence>
<keyword evidence="1" id="KW-0472">Membrane</keyword>
<sequence>MNFIKSKIFLNKSIDVYFSTSGCLYVSGPLGVLSNKLFFSFDFKNNEINRSFKNSTIRHLFSLFKFGISSVTLGYYIFIDLVGLGYKIKKITNLVYRFYLGQSHYVYFYIPSEILFWAYQNKITLFSIYADKLFSLSGNIMLLRKLNAYKLRGLMRPGQIIILKEGKQR</sequence>
<gene>
    <name evidence="2" type="primary">rpl6</name>
</gene>
<evidence type="ECO:0000313" key="2">
    <source>
        <dbReference type="EMBL" id="ADD62210.1"/>
    </source>
</evidence>
<keyword evidence="1" id="KW-1133">Transmembrane helix</keyword>
<feature type="transmembrane region" description="Helical" evidence="1">
    <location>
        <begin position="60"/>
        <end position="79"/>
    </location>
</feature>
<dbReference type="AlphaFoldDB" id="D4PBJ8"/>
<dbReference type="SUPFAM" id="SSF56053">
    <property type="entry name" value="Ribosomal protein L6"/>
    <property type="match status" value="1"/>
</dbReference>
<organism evidence="2">
    <name type="scientific">Vermamoeba vermiformis</name>
    <name type="common">Amoeba</name>
    <name type="synonym">Hartmannella vermiformis</name>
    <dbReference type="NCBI Taxonomy" id="5778"/>
    <lineage>
        <taxon>Eukaryota</taxon>
        <taxon>Amoebozoa</taxon>
        <taxon>Tubulinea</taxon>
        <taxon>Echinamoebida</taxon>
        <taxon>Vermamoeba</taxon>
    </lineage>
</organism>
<dbReference type="GO" id="GO:0005840">
    <property type="term" value="C:ribosome"/>
    <property type="evidence" value="ECO:0007669"/>
    <property type="project" value="UniProtKB-KW"/>
</dbReference>
<protein>
    <submittedName>
        <fullName evidence="2">Ribosomal protein L6</fullName>
    </submittedName>
</protein>
<dbReference type="RefSeq" id="YP_003540826.1">
    <property type="nucleotide sequence ID" value="NC_013986.1"/>
</dbReference>
<dbReference type="GO" id="GO:0019843">
    <property type="term" value="F:rRNA binding"/>
    <property type="evidence" value="ECO:0007669"/>
    <property type="project" value="InterPro"/>
</dbReference>
<geneLocation type="mitochondrion" evidence="2"/>